<comment type="caution">
    <text evidence="7">The sequence shown here is derived from an EMBL/GenBank/DDBJ whole genome shotgun (WGS) entry which is preliminary data.</text>
</comment>
<dbReference type="InterPro" id="IPR036291">
    <property type="entry name" value="NAD(P)-bd_dom_sf"/>
</dbReference>
<dbReference type="EC" id="1.1.1.133" evidence="5"/>
<dbReference type="SUPFAM" id="SSF51182">
    <property type="entry name" value="RmlC-like cupins"/>
    <property type="match status" value="1"/>
</dbReference>
<dbReference type="GO" id="GO:0008830">
    <property type="term" value="F:dTDP-4-dehydrorhamnose 3,5-epimerase activity"/>
    <property type="evidence" value="ECO:0007669"/>
    <property type="project" value="InterPro"/>
</dbReference>
<evidence type="ECO:0000259" key="6">
    <source>
        <dbReference type="Pfam" id="PF04321"/>
    </source>
</evidence>
<dbReference type="PANTHER" id="PTHR10491:SF4">
    <property type="entry name" value="METHIONINE ADENOSYLTRANSFERASE 2 SUBUNIT BETA"/>
    <property type="match status" value="1"/>
</dbReference>
<dbReference type="Gene3D" id="3.40.50.720">
    <property type="entry name" value="NAD(P)-binding Rossmann-like Domain"/>
    <property type="match status" value="1"/>
</dbReference>
<keyword evidence="5" id="KW-0521">NADP</keyword>
<gene>
    <name evidence="7" type="ORF">BBOMB_1260</name>
</gene>
<comment type="function">
    <text evidence="5">Catalyzes the reduction of dTDP-6-deoxy-L-lyxo-4-hexulose to yield dTDP-L-rhamnose.</text>
</comment>
<dbReference type="Gene3D" id="3.90.25.10">
    <property type="entry name" value="UDP-galactose 4-epimerase, domain 1"/>
    <property type="match status" value="1"/>
</dbReference>
<keyword evidence="7" id="KW-0413">Isomerase</keyword>
<evidence type="ECO:0000313" key="8">
    <source>
        <dbReference type="Proteomes" id="UP000028730"/>
    </source>
</evidence>
<dbReference type="STRING" id="1341695.BBOMB_1260"/>
<dbReference type="eggNOG" id="COG1898">
    <property type="taxonomic scope" value="Bacteria"/>
</dbReference>
<dbReference type="CDD" id="cd05254">
    <property type="entry name" value="dTDP_HR_like_SDR_e"/>
    <property type="match status" value="1"/>
</dbReference>
<dbReference type="GO" id="GO:0019305">
    <property type="term" value="P:dTDP-rhamnose biosynthetic process"/>
    <property type="evidence" value="ECO:0007669"/>
    <property type="project" value="UniProtKB-UniPathway"/>
</dbReference>
<comment type="pathway">
    <text evidence="5">Carbohydrate biosynthesis; dTDP-L-rhamnose biosynthesis.</text>
</comment>
<dbReference type="InterPro" id="IPR029903">
    <property type="entry name" value="RmlD-like-bd"/>
</dbReference>
<evidence type="ECO:0000256" key="3">
    <source>
        <dbReference type="PIRSR" id="PIRSR600888-1"/>
    </source>
</evidence>
<accession>A0A086BPI8</accession>
<dbReference type="InterPro" id="IPR005913">
    <property type="entry name" value="dTDP_dehydrorham_reduct"/>
</dbReference>
<keyword evidence="8" id="KW-1185">Reference proteome</keyword>
<evidence type="ECO:0000256" key="4">
    <source>
        <dbReference type="PIRSR" id="PIRSR600888-3"/>
    </source>
</evidence>
<evidence type="ECO:0000256" key="1">
    <source>
        <dbReference type="ARBA" id="ARBA00010154"/>
    </source>
</evidence>
<dbReference type="SUPFAM" id="SSF51735">
    <property type="entry name" value="NAD(P)-binding Rossmann-fold domains"/>
    <property type="match status" value="1"/>
</dbReference>
<evidence type="ECO:0000256" key="2">
    <source>
        <dbReference type="ARBA" id="ARBA00010944"/>
    </source>
</evidence>
<sequence>MPFEFEKELKVTKTKHSRAFGLRPAGAWRQPRLVQGKLAARKMTALGLPDFGPVQNNISYNEKKGVTRGIHAEPWDKYISIAAGEIFGAWVDLRSGESFGQVFTTRLDPSRAIFVPRGVGNSFQALQDGTVYTYLVNAHWSLEQKKTYTFVNLADPDLGIEWPIPLEQSERSEADLHHPMLKDAKPMAPRRTLVTGANGQLGQAIEQYVRRHGLQGFEFTDRDEFDFSDSKAYEAYDWSLYGTIINAGAYTAVDKAETDEGRVAAWKANAQGPALLARVATEHNITLVHVSSDYVFDGTTEEHTETEPFSPLGVYGQSKAAGDIAVSNSPRHYILRSSWVIGQGHNFVNTMMELSNRVADPNDTFNAVTVVNDQYGRLTFTDDMAEAIFHLLNSGAAYGTYNLTGSGAVRSWAEIAAEVFDKTNGNGDKVKPVSTADYYARSTSLVSPRPRNSALNLSKIEHAGYRPADWEQSLQDYMNEKSGR</sequence>
<proteinExistence type="inferred from homology"/>
<evidence type="ECO:0000313" key="7">
    <source>
        <dbReference type="EMBL" id="KFF31852.1"/>
    </source>
</evidence>
<feature type="active site" description="Proton acceptor" evidence="3">
    <location>
        <position position="71"/>
    </location>
</feature>
<dbReference type="Proteomes" id="UP000028730">
    <property type="component" value="Unassembled WGS sequence"/>
</dbReference>
<feature type="site" description="Participates in a stacking interaction with the thymidine ring of dTDP-4-oxo-6-deoxyglucose" evidence="4">
    <location>
        <position position="140"/>
    </location>
</feature>
<dbReference type="UniPathway" id="UPA00124"/>
<dbReference type="AlphaFoldDB" id="A0A086BPI8"/>
<comment type="similarity">
    <text evidence="1">Belongs to the dTDP-4-dehydrorhamnose 3,5-epimerase family.</text>
</comment>
<dbReference type="GO" id="GO:0008831">
    <property type="term" value="F:dTDP-4-dehydrorhamnose reductase activity"/>
    <property type="evidence" value="ECO:0007669"/>
    <property type="project" value="UniProtKB-EC"/>
</dbReference>
<dbReference type="InterPro" id="IPR000888">
    <property type="entry name" value="RmlC-like"/>
</dbReference>
<evidence type="ECO:0000256" key="5">
    <source>
        <dbReference type="RuleBase" id="RU364082"/>
    </source>
</evidence>
<reference evidence="7 8" key="1">
    <citation type="journal article" date="2014" name="Appl. Environ. Microbiol.">
        <title>Genomic encyclopedia of type strains of the genus Bifidobacterium.</title>
        <authorList>
            <person name="Milani C."/>
            <person name="Lugli G.A."/>
            <person name="Duranti S."/>
            <person name="Turroni F."/>
            <person name="Bottacini F."/>
            <person name="Mangifesta M."/>
            <person name="Sanchez B."/>
            <person name="Viappiani A."/>
            <person name="Mancabelli L."/>
            <person name="Taminiau B."/>
            <person name="Delcenserie V."/>
            <person name="Barrangou R."/>
            <person name="Margolles A."/>
            <person name="van Sinderen D."/>
            <person name="Ventura M."/>
        </authorList>
    </citation>
    <scope>NUCLEOTIDE SEQUENCE [LARGE SCALE GENOMIC DNA]</scope>
    <source>
        <strain evidence="7 8">DSM 19703</strain>
    </source>
</reference>
<organism evidence="7 8">
    <name type="scientific">Bifidobacterium bombi DSM 19703</name>
    <dbReference type="NCBI Taxonomy" id="1341695"/>
    <lineage>
        <taxon>Bacteria</taxon>
        <taxon>Bacillati</taxon>
        <taxon>Actinomycetota</taxon>
        <taxon>Actinomycetes</taxon>
        <taxon>Bifidobacteriales</taxon>
        <taxon>Bifidobacteriaceae</taxon>
        <taxon>Bifidobacterium</taxon>
    </lineage>
</organism>
<dbReference type="InterPro" id="IPR011051">
    <property type="entry name" value="RmlC_Cupin_sf"/>
</dbReference>
<name>A0A086BPI8_9BIFI</name>
<dbReference type="EMBL" id="ATLK01000001">
    <property type="protein sequence ID" value="KFF31852.1"/>
    <property type="molecule type" value="Genomic_DNA"/>
</dbReference>
<dbReference type="InterPro" id="IPR014710">
    <property type="entry name" value="RmlC-like_jellyroll"/>
</dbReference>
<dbReference type="Pfam" id="PF00908">
    <property type="entry name" value="dTDP_sugar_isom"/>
    <property type="match status" value="1"/>
</dbReference>
<feature type="domain" description="RmlD-like substrate binding" evidence="6">
    <location>
        <begin position="191"/>
        <end position="480"/>
    </location>
</feature>
<comment type="similarity">
    <text evidence="2 5">Belongs to the dTDP-4-dehydrorhamnose reductase family.</text>
</comment>
<dbReference type="Gene3D" id="2.60.120.10">
    <property type="entry name" value="Jelly Rolls"/>
    <property type="match status" value="1"/>
</dbReference>
<dbReference type="eggNOG" id="COG1091">
    <property type="taxonomic scope" value="Bacteria"/>
</dbReference>
<feature type="active site" description="Proton donor" evidence="3">
    <location>
        <position position="134"/>
    </location>
</feature>
<protein>
    <recommendedName>
        <fullName evidence="5">dTDP-4-dehydrorhamnose reductase</fullName>
        <ecNumber evidence="5">1.1.1.133</ecNumber>
    </recommendedName>
</protein>
<keyword evidence="5" id="KW-0560">Oxidoreductase</keyword>
<dbReference type="PANTHER" id="PTHR10491">
    <property type="entry name" value="DTDP-4-DEHYDRORHAMNOSE REDUCTASE"/>
    <property type="match status" value="1"/>
</dbReference>
<dbReference type="Pfam" id="PF04321">
    <property type="entry name" value="RmlD_sub_bind"/>
    <property type="match status" value="1"/>
</dbReference>